<feature type="domain" description="Thioesterase" evidence="2">
    <location>
        <begin position="3"/>
        <end position="221"/>
    </location>
</feature>
<dbReference type="InterPro" id="IPR029058">
    <property type="entry name" value="AB_hydrolase_fold"/>
</dbReference>
<name>A0ABW6XQ61_9ACTN</name>
<sequence length="255" mass="27741">MTKLVCLHHAGGSPSVFRPWELYAPPGIEVVAIALPEVPAAAASTGPAVAPRRQIGALVPVLADLVREEVGDEDFVLFGKSMGGLLAYLVTRYFGECGGPLPKALAVASFGAPHRPWQNFTEGYEDDRRLVRYLHEIGSIPEWAVEHPEWVAPYLGRLREDARMCAEFRFEPQGAPLSVPVRVFGGDRDPLVPVEAVRRWSELGDDVEVTILPGGHFLVSEDIGLLRQSVFGLVSAIRPSACGVEPAIWRTVEAS</sequence>
<dbReference type="PANTHER" id="PTHR11487:SF0">
    <property type="entry name" value="S-ACYL FATTY ACID SYNTHASE THIOESTERASE, MEDIUM CHAIN"/>
    <property type="match status" value="1"/>
</dbReference>
<dbReference type="RefSeq" id="WP_051820259.1">
    <property type="nucleotide sequence ID" value="NZ_JBIBDZ010000003.1"/>
</dbReference>
<dbReference type="Pfam" id="PF00975">
    <property type="entry name" value="Thioesterase"/>
    <property type="match status" value="1"/>
</dbReference>
<evidence type="ECO:0000259" key="2">
    <source>
        <dbReference type="Pfam" id="PF00975"/>
    </source>
</evidence>
<accession>A0ABW6XQ61</accession>
<dbReference type="SUPFAM" id="SSF53474">
    <property type="entry name" value="alpha/beta-Hydrolases"/>
    <property type="match status" value="1"/>
</dbReference>
<reference evidence="3 4" key="1">
    <citation type="submission" date="2024-10" db="EMBL/GenBank/DDBJ databases">
        <title>The Natural Products Discovery Center: Release of the First 8490 Sequenced Strains for Exploring Actinobacteria Biosynthetic Diversity.</title>
        <authorList>
            <person name="Kalkreuter E."/>
            <person name="Kautsar S.A."/>
            <person name="Yang D."/>
            <person name="Bader C.D."/>
            <person name="Teijaro C.N."/>
            <person name="Fluegel L."/>
            <person name="Davis C.M."/>
            <person name="Simpson J.R."/>
            <person name="Lauterbach L."/>
            <person name="Steele A.D."/>
            <person name="Gui C."/>
            <person name="Meng S."/>
            <person name="Li G."/>
            <person name="Viehrig K."/>
            <person name="Ye F."/>
            <person name="Su P."/>
            <person name="Kiefer A.F."/>
            <person name="Nichols A."/>
            <person name="Cepeda A.J."/>
            <person name="Yan W."/>
            <person name="Fan B."/>
            <person name="Jiang Y."/>
            <person name="Adhikari A."/>
            <person name="Zheng C.-J."/>
            <person name="Schuster L."/>
            <person name="Cowan T.M."/>
            <person name="Smanski M.J."/>
            <person name="Chevrette M.G."/>
            <person name="De Carvalho L.P.S."/>
            <person name="Shen B."/>
        </authorList>
    </citation>
    <scope>NUCLEOTIDE SEQUENCE [LARGE SCALE GENOMIC DNA]</scope>
    <source>
        <strain evidence="3 4">NPDC012605</strain>
    </source>
</reference>
<protein>
    <submittedName>
        <fullName evidence="3">Thioesterase II family protein</fullName>
    </submittedName>
</protein>
<proteinExistence type="inferred from homology"/>
<dbReference type="EMBL" id="JBIBDZ010000003">
    <property type="protein sequence ID" value="MFF5919618.1"/>
    <property type="molecule type" value="Genomic_DNA"/>
</dbReference>
<keyword evidence="4" id="KW-1185">Reference proteome</keyword>
<comment type="caution">
    <text evidence="3">The sequence shown here is derived from an EMBL/GenBank/DDBJ whole genome shotgun (WGS) entry which is preliminary data.</text>
</comment>
<dbReference type="PANTHER" id="PTHR11487">
    <property type="entry name" value="THIOESTERASE"/>
    <property type="match status" value="1"/>
</dbReference>
<comment type="similarity">
    <text evidence="1">Belongs to the thioesterase family.</text>
</comment>
<dbReference type="Gene3D" id="3.40.50.1820">
    <property type="entry name" value="alpha/beta hydrolase"/>
    <property type="match status" value="1"/>
</dbReference>
<organism evidence="3 4">
    <name type="scientific">Streptomyces flavochromogenes</name>
    <dbReference type="NCBI Taxonomy" id="68199"/>
    <lineage>
        <taxon>Bacteria</taxon>
        <taxon>Bacillati</taxon>
        <taxon>Actinomycetota</taxon>
        <taxon>Actinomycetes</taxon>
        <taxon>Kitasatosporales</taxon>
        <taxon>Streptomycetaceae</taxon>
        <taxon>Streptomyces</taxon>
    </lineage>
</organism>
<evidence type="ECO:0000256" key="1">
    <source>
        <dbReference type="ARBA" id="ARBA00007169"/>
    </source>
</evidence>
<evidence type="ECO:0000313" key="3">
    <source>
        <dbReference type="EMBL" id="MFF5919618.1"/>
    </source>
</evidence>
<evidence type="ECO:0000313" key="4">
    <source>
        <dbReference type="Proteomes" id="UP001602370"/>
    </source>
</evidence>
<dbReference type="InterPro" id="IPR012223">
    <property type="entry name" value="TEII"/>
</dbReference>
<dbReference type="InterPro" id="IPR001031">
    <property type="entry name" value="Thioesterase"/>
</dbReference>
<dbReference type="Proteomes" id="UP001602370">
    <property type="component" value="Unassembled WGS sequence"/>
</dbReference>
<gene>
    <name evidence="3" type="ORF">ACFY8C_14850</name>
</gene>